<evidence type="ECO:0000313" key="2">
    <source>
        <dbReference type="Proteomes" id="UP000314294"/>
    </source>
</evidence>
<dbReference type="AlphaFoldDB" id="A0A4Z2HF68"/>
<dbReference type="GO" id="GO:0005813">
    <property type="term" value="C:centrosome"/>
    <property type="evidence" value="ECO:0007669"/>
    <property type="project" value="InterPro"/>
</dbReference>
<dbReference type="InterPro" id="IPR031887">
    <property type="entry name" value="SDCCAG8"/>
</dbReference>
<protein>
    <submittedName>
        <fullName evidence="1">Serologically defined colon cancer antigen 8</fullName>
    </submittedName>
</protein>
<gene>
    <name evidence="1" type="primary">Sdccag8_1</name>
    <name evidence="1" type="ORF">EYF80_025476</name>
</gene>
<dbReference type="GO" id="GO:0007098">
    <property type="term" value="P:centrosome cycle"/>
    <property type="evidence" value="ECO:0007669"/>
    <property type="project" value="InterPro"/>
</dbReference>
<accession>A0A4Z2HF68</accession>
<keyword evidence="2" id="KW-1185">Reference proteome</keyword>
<reference evidence="1 2" key="1">
    <citation type="submission" date="2019-03" db="EMBL/GenBank/DDBJ databases">
        <title>First draft genome of Liparis tanakae, snailfish: a comprehensive survey of snailfish specific genes.</title>
        <authorList>
            <person name="Kim W."/>
            <person name="Song I."/>
            <person name="Jeong J.-H."/>
            <person name="Kim D."/>
            <person name="Kim S."/>
            <person name="Ryu S."/>
            <person name="Song J.Y."/>
            <person name="Lee S.K."/>
        </authorList>
    </citation>
    <scope>NUCLEOTIDE SEQUENCE [LARGE SCALE GENOMIC DNA]</scope>
    <source>
        <tissue evidence="1">Muscle</tissue>
    </source>
</reference>
<dbReference type="Pfam" id="PF15964">
    <property type="entry name" value="CCCAP"/>
    <property type="match status" value="1"/>
</dbReference>
<dbReference type="Proteomes" id="UP000314294">
    <property type="component" value="Unassembled WGS sequence"/>
</dbReference>
<dbReference type="PANTHER" id="PTHR34343">
    <property type="entry name" value="SEROLOGICALLY DEFINED COLON CANCER ANTIGEN 8"/>
    <property type="match status" value="1"/>
</dbReference>
<dbReference type="GO" id="GO:0030010">
    <property type="term" value="P:establishment of cell polarity"/>
    <property type="evidence" value="ECO:0007669"/>
    <property type="project" value="TreeGrafter"/>
</dbReference>
<name>A0A4Z2HF68_9TELE</name>
<dbReference type="EMBL" id="SRLO01000255">
    <property type="protein sequence ID" value="TNN64346.1"/>
    <property type="molecule type" value="Genomic_DNA"/>
</dbReference>
<dbReference type="GO" id="GO:0035148">
    <property type="term" value="P:tube formation"/>
    <property type="evidence" value="ECO:0007669"/>
    <property type="project" value="TreeGrafter"/>
</dbReference>
<dbReference type="PANTHER" id="PTHR34343:SF1">
    <property type="entry name" value="SEROLOGICALLY DEFINED COLON CANCER ANTIGEN 8"/>
    <property type="match status" value="1"/>
</dbReference>
<proteinExistence type="predicted"/>
<dbReference type="GO" id="GO:0005814">
    <property type="term" value="C:centriole"/>
    <property type="evidence" value="ECO:0007669"/>
    <property type="project" value="TreeGrafter"/>
</dbReference>
<dbReference type="GO" id="GO:0001764">
    <property type="term" value="P:neuron migration"/>
    <property type="evidence" value="ECO:0007669"/>
    <property type="project" value="TreeGrafter"/>
</dbReference>
<dbReference type="OrthoDB" id="8923100at2759"/>
<organism evidence="1 2">
    <name type="scientific">Liparis tanakae</name>
    <name type="common">Tanaka's snailfish</name>
    <dbReference type="NCBI Taxonomy" id="230148"/>
    <lineage>
        <taxon>Eukaryota</taxon>
        <taxon>Metazoa</taxon>
        <taxon>Chordata</taxon>
        <taxon>Craniata</taxon>
        <taxon>Vertebrata</taxon>
        <taxon>Euteleostomi</taxon>
        <taxon>Actinopterygii</taxon>
        <taxon>Neopterygii</taxon>
        <taxon>Teleostei</taxon>
        <taxon>Neoteleostei</taxon>
        <taxon>Acanthomorphata</taxon>
        <taxon>Eupercaria</taxon>
        <taxon>Perciformes</taxon>
        <taxon>Cottioidei</taxon>
        <taxon>Cottales</taxon>
        <taxon>Liparidae</taxon>
        <taxon>Liparis</taxon>
    </lineage>
</organism>
<evidence type="ECO:0000313" key="1">
    <source>
        <dbReference type="EMBL" id="TNN64346.1"/>
    </source>
</evidence>
<comment type="caution">
    <text evidence="1">The sequence shown here is derived from an EMBL/GenBank/DDBJ whole genome shotgun (WGS) entry which is preliminary data.</text>
</comment>
<sequence>MDGWMEGWMEGWMGRAKEQRDDIRLRLCVMRWFHKVERQDRETSERAHEEEMASATLSARERESELALMLQHTEAEHQQRGECFPPLDLTHFGELDGLLSSQNSLLRRLKEECCALGVKLEELTESSGGALEQLALEKQHLVETVRGLRARCSDMEDQCVQHGRMHQRMKNRICQ</sequence>